<evidence type="ECO:0000313" key="2">
    <source>
        <dbReference type="Proteomes" id="UP000008068"/>
    </source>
</evidence>
<sequence>MATSAEMSGTVQQIESIIQTIERSRFPLRSYFFVVRQAVSDVIIVIPETRFQGVCSLTVFHETS</sequence>
<dbReference type="HOGENOM" id="CLU_2869681_0_0_1"/>
<keyword evidence="2" id="KW-1185">Reference proteome</keyword>
<protein>
    <submittedName>
        <fullName evidence="1">Uncharacterized protein</fullName>
    </submittedName>
</protein>
<reference evidence="2" key="1">
    <citation type="submission" date="2011-07" db="EMBL/GenBank/DDBJ databases">
        <authorList>
            <consortium name="Caenorhabditis brenneri Sequencing and Analysis Consortium"/>
            <person name="Wilson R.K."/>
        </authorList>
    </citation>
    <scope>NUCLEOTIDE SEQUENCE [LARGE SCALE GENOMIC DNA]</scope>
    <source>
        <strain evidence="2">PB2801</strain>
    </source>
</reference>
<dbReference type="EMBL" id="GL379795">
    <property type="protein sequence ID" value="EGT59520.1"/>
    <property type="molecule type" value="Genomic_DNA"/>
</dbReference>
<dbReference type="InParanoid" id="G0MHT2"/>
<dbReference type="Proteomes" id="UP000008068">
    <property type="component" value="Unassembled WGS sequence"/>
</dbReference>
<proteinExistence type="predicted"/>
<evidence type="ECO:0000313" key="1">
    <source>
        <dbReference type="EMBL" id="EGT59520.1"/>
    </source>
</evidence>
<name>G0MHT2_CAEBE</name>
<organism evidence="2">
    <name type="scientific">Caenorhabditis brenneri</name>
    <name type="common">Nematode worm</name>
    <dbReference type="NCBI Taxonomy" id="135651"/>
    <lineage>
        <taxon>Eukaryota</taxon>
        <taxon>Metazoa</taxon>
        <taxon>Ecdysozoa</taxon>
        <taxon>Nematoda</taxon>
        <taxon>Chromadorea</taxon>
        <taxon>Rhabditida</taxon>
        <taxon>Rhabditina</taxon>
        <taxon>Rhabditomorpha</taxon>
        <taxon>Rhabditoidea</taxon>
        <taxon>Rhabditidae</taxon>
        <taxon>Peloderinae</taxon>
        <taxon>Caenorhabditis</taxon>
    </lineage>
</organism>
<dbReference type="AlphaFoldDB" id="G0MHT2"/>
<gene>
    <name evidence="1" type="ORF">CAEBREN_24953</name>
</gene>
<accession>G0MHT2</accession>